<proteinExistence type="predicted"/>
<organism evidence="3 4">
    <name type="scientific">Maribacter cobaltidurans</name>
    <dbReference type="NCBI Taxonomy" id="1178778"/>
    <lineage>
        <taxon>Bacteria</taxon>
        <taxon>Pseudomonadati</taxon>
        <taxon>Bacteroidota</taxon>
        <taxon>Flavobacteriia</taxon>
        <taxon>Flavobacteriales</taxon>
        <taxon>Flavobacteriaceae</taxon>
        <taxon>Maribacter</taxon>
    </lineage>
</organism>
<feature type="coiled-coil region" evidence="1">
    <location>
        <begin position="60"/>
        <end position="137"/>
    </location>
</feature>
<dbReference type="EMBL" id="JAZDDG010000004">
    <property type="protein sequence ID" value="MEE1976237.1"/>
    <property type="molecule type" value="Genomic_DNA"/>
</dbReference>
<name>A0ABU7ITD2_9FLAO</name>
<dbReference type="InterPro" id="IPR055407">
    <property type="entry name" value="TraM_C"/>
</dbReference>
<protein>
    <submittedName>
        <fullName evidence="3">Conjugative transposon protein TraM</fullName>
    </submittedName>
</protein>
<feature type="domain" description="Conjugative transposon TraM C-terminal" evidence="2">
    <location>
        <begin position="177"/>
        <end position="319"/>
    </location>
</feature>
<gene>
    <name evidence="3" type="primary">traM</name>
    <name evidence="3" type="ORF">V1I91_09160</name>
</gene>
<keyword evidence="4" id="KW-1185">Reference proteome</keyword>
<keyword evidence="1" id="KW-0175">Coiled coil</keyword>
<sequence length="321" mass="36527">MALPIILIMTSFFVIENLKDFKMGGNDAANLNGFNTELPGETPTLDSETAGRQWKLKDSLEKEEVENAEAATNMKDLENSENDSLQRILKQLEGLSMKSSTKETAKAEIPETRKNMVREKQTEITANEKKKQFAEERLAYREKLLEGKEKMIGDSQNTHKNLSPVPVLDAKQSISYRATVYGDQFILPNENVRLLLMEDIVIGKKRFKKNTFVYAMASIKENRVYLDIDNIEHHPVSLLVKDFNDGREGIYSTRAGELWREYKANASSNLLTNATDELTNGSPDLVTDIARGLGSFLRKKKLREKEKILLMDDYELLLVTQ</sequence>
<evidence type="ECO:0000256" key="1">
    <source>
        <dbReference type="SAM" id="Coils"/>
    </source>
</evidence>
<comment type="caution">
    <text evidence="3">The sequence shown here is derived from an EMBL/GenBank/DDBJ whole genome shotgun (WGS) entry which is preliminary data.</text>
</comment>
<evidence type="ECO:0000313" key="3">
    <source>
        <dbReference type="EMBL" id="MEE1976237.1"/>
    </source>
</evidence>
<evidence type="ECO:0000313" key="4">
    <source>
        <dbReference type="Proteomes" id="UP001356308"/>
    </source>
</evidence>
<dbReference type="Proteomes" id="UP001356308">
    <property type="component" value="Unassembled WGS sequence"/>
</dbReference>
<reference evidence="3 4" key="1">
    <citation type="submission" date="2024-01" db="EMBL/GenBank/DDBJ databases">
        <title>Maribacter spp. originated from different algae showed divergent polysaccharides utilization ability.</title>
        <authorList>
            <person name="Wang H."/>
            <person name="Wu Y."/>
        </authorList>
    </citation>
    <scope>NUCLEOTIDE SEQUENCE [LARGE SCALE GENOMIC DNA]</scope>
    <source>
        <strain evidence="3 4">PR1</strain>
    </source>
</reference>
<evidence type="ECO:0000259" key="2">
    <source>
        <dbReference type="Pfam" id="PF12508"/>
    </source>
</evidence>
<accession>A0ABU7ITD2</accession>
<dbReference type="Pfam" id="PF12508">
    <property type="entry name" value="Transposon_TraM"/>
    <property type="match status" value="1"/>
</dbReference>